<dbReference type="SUPFAM" id="SSF46894">
    <property type="entry name" value="C-terminal effector domain of the bipartite response regulators"/>
    <property type="match status" value="1"/>
</dbReference>
<evidence type="ECO:0000313" key="3">
    <source>
        <dbReference type="Proteomes" id="UP000216001"/>
    </source>
</evidence>
<dbReference type="AlphaFoldDB" id="A0A264VTV7"/>
<dbReference type="GeneID" id="92276271"/>
<evidence type="ECO:0000313" key="2">
    <source>
        <dbReference type="EMBL" id="OZS74749.1"/>
    </source>
</evidence>
<dbReference type="InterPro" id="IPR016032">
    <property type="entry name" value="Sig_transdc_resp-reg_C-effctor"/>
</dbReference>
<dbReference type="EMBL" id="CAHPSF010000009">
    <property type="protein sequence ID" value="CAB5706126.1"/>
    <property type="molecule type" value="Genomic_DNA"/>
</dbReference>
<protein>
    <submittedName>
        <fullName evidence="2">Uncharacterized protein</fullName>
    </submittedName>
</protein>
<sequence>MNIENKHLELSCSGFGDKFLKYFDWNDIDVTYSRVDLINHSVRTISSNYNWVLMVWDDDLDKKVKERLIPGIQYWNNYSAEFQKTLSKTDKKEMKVDFCTQYGGVYEITSINSRKKFSSNELLELYKLRAVISDYSQHVWKDNENIILPLRADISLSQQIEDNNRDILDFHHYMRFGNIRFTRKEMITIRLLLSHCRVKEISYIQGCSEATENKRILRIKEKLGCSYTSPSGLFQALKENGITLACLESLVSYP</sequence>
<reference evidence="2 3" key="1">
    <citation type="submission" date="2017-07" db="EMBL/GenBank/DDBJ databases">
        <title>blaIMP-27 on transferable plasmids in Proteus mirabilis and Providencia rettgeri.</title>
        <authorList>
            <person name="Potter R."/>
        </authorList>
    </citation>
    <scope>NUCLEOTIDE SEQUENCE [LARGE SCALE GENOMIC DNA]</scope>
    <source>
        <strain evidence="2 3">PR1</strain>
    </source>
</reference>
<organism evidence="2 3">
    <name type="scientific">Providencia rettgeri</name>
    <dbReference type="NCBI Taxonomy" id="587"/>
    <lineage>
        <taxon>Bacteria</taxon>
        <taxon>Pseudomonadati</taxon>
        <taxon>Pseudomonadota</taxon>
        <taxon>Gammaproteobacteria</taxon>
        <taxon>Enterobacterales</taxon>
        <taxon>Morganellaceae</taxon>
        <taxon>Providencia</taxon>
    </lineage>
</organism>
<reference evidence="1" key="2">
    <citation type="submission" date="2020-05" db="EMBL/GenBank/DDBJ databases">
        <authorList>
            <person name="Delgado-Blas J."/>
        </authorList>
    </citation>
    <scope>NUCLEOTIDE SEQUENCE</scope>
    <source>
        <strain evidence="1">BB1453</strain>
    </source>
</reference>
<proteinExistence type="predicted"/>
<dbReference type="RefSeq" id="WP_004258635.1">
    <property type="nucleotide sequence ID" value="NZ_ABDWLN020000002.1"/>
</dbReference>
<accession>A0A264VTV7</accession>
<dbReference type="Proteomes" id="UP000216001">
    <property type="component" value="Unassembled WGS sequence"/>
</dbReference>
<dbReference type="Proteomes" id="UP000834611">
    <property type="component" value="Unassembled WGS sequence"/>
</dbReference>
<name>A0A264VTV7_PRORE</name>
<comment type="caution">
    <text evidence="2">The sequence shown here is derived from an EMBL/GenBank/DDBJ whole genome shotgun (WGS) entry which is preliminary data.</text>
</comment>
<gene>
    <name evidence="2" type="ORF">CHI95_09185</name>
    <name evidence="1" type="ORF">GHA_03108</name>
</gene>
<dbReference type="GO" id="GO:0006355">
    <property type="term" value="P:regulation of DNA-templated transcription"/>
    <property type="evidence" value="ECO:0007669"/>
    <property type="project" value="InterPro"/>
</dbReference>
<dbReference type="EMBL" id="NOWC01000009">
    <property type="protein sequence ID" value="OZS74749.1"/>
    <property type="molecule type" value="Genomic_DNA"/>
</dbReference>
<evidence type="ECO:0000313" key="1">
    <source>
        <dbReference type="EMBL" id="CAB5706126.1"/>
    </source>
</evidence>
<dbReference type="GO" id="GO:0003677">
    <property type="term" value="F:DNA binding"/>
    <property type="evidence" value="ECO:0007669"/>
    <property type="project" value="InterPro"/>
</dbReference>